<sequence>MAIDKYTLHKDAETEKWRLEREGSDRAKRVFENKGDALKGLRAAVGPAGGSVRIRKVDNTIQEERTYPRSKDPNSTPG</sequence>
<evidence type="ECO:0000313" key="2">
    <source>
        <dbReference type="EMBL" id="TFW12199.1"/>
    </source>
</evidence>
<reference evidence="2 3" key="1">
    <citation type="submission" date="2019-03" db="EMBL/GenBank/DDBJ databases">
        <title>Draft genome of Brevundimonas sp. a heavy metal resistant soil bacteria.</title>
        <authorList>
            <person name="Soto J."/>
        </authorList>
    </citation>
    <scope>NUCLEOTIDE SEQUENCE [LARGE SCALE GENOMIC DNA]</scope>
    <source>
        <strain evidence="2 3">B-10</strain>
    </source>
</reference>
<dbReference type="InterPro" id="IPR018691">
    <property type="entry name" value="DUF2188"/>
</dbReference>
<feature type="region of interest" description="Disordered" evidence="1">
    <location>
        <begin position="57"/>
        <end position="78"/>
    </location>
</feature>
<dbReference type="Proteomes" id="UP000298216">
    <property type="component" value="Unassembled WGS sequence"/>
</dbReference>
<evidence type="ECO:0000313" key="3">
    <source>
        <dbReference type="Proteomes" id="UP000298216"/>
    </source>
</evidence>
<protein>
    <submittedName>
        <fullName evidence="2">DUF2188 domain-containing protein</fullName>
    </submittedName>
</protein>
<name>A0A4Y9RX28_9CAUL</name>
<dbReference type="AlphaFoldDB" id="A0A4Y9RX28"/>
<organism evidence="2 3">
    <name type="scientific">Brevundimonas intermedia</name>
    <dbReference type="NCBI Taxonomy" id="74315"/>
    <lineage>
        <taxon>Bacteria</taxon>
        <taxon>Pseudomonadati</taxon>
        <taxon>Pseudomonadota</taxon>
        <taxon>Alphaproteobacteria</taxon>
        <taxon>Caulobacterales</taxon>
        <taxon>Caulobacteraceae</taxon>
        <taxon>Brevundimonas</taxon>
    </lineage>
</organism>
<proteinExistence type="predicted"/>
<dbReference type="RefSeq" id="WP_135194681.1">
    <property type="nucleotide sequence ID" value="NZ_SPVH01000006.1"/>
</dbReference>
<gene>
    <name evidence="2" type="ORF">EGY25_09150</name>
</gene>
<comment type="caution">
    <text evidence="2">The sequence shown here is derived from an EMBL/GenBank/DDBJ whole genome shotgun (WGS) entry which is preliminary data.</text>
</comment>
<dbReference type="Pfam" id="PF09954">
    <property type="entry name" value="DUF2188"/>
    <property type="match status" value="1"/>
</dbReference>
<accession>A0A4Y9RX28</accession>
<feature type="compositionally biased region" description="Basic and acidic residues" evidence="1">
    <location>
        <begin position="57"/>
        <end position="72"/>
    </location>
</feature>
<dbReference type="EMBL" id="SPVH01000006">
    <property type="protein sequence ID" value="TFW12199.1"/>
    <property type="molecule type" value="Genomic_DNA"/>
</dbReference>
<evidence type="ECO:0000256" key="1">
    <source>
        <dbReference type="SAM" id="MobiDB-lite"/>
    </source>
</evidence>
<dbReference type="OrthoDB" id="7871279at2"/>
<keyword evidence="3" id="KW-1185">Reference proteome</keyword>